<dbReference type="EC" id="3.4.19.12" evidence="2"/>
<dbReference type="InterPro" id="IPR051346">
    <property type="entry name" value="OTU_Deubiquitinase"/>
</dbReference>
<dbReference type="GO" id="GO:0006508">
    <property type="term" value="P:proteolysis"/>
    <property type="evidence" value="ECO:0007669"/>
    <property type="project" value="UniProtKB-KW"/>
</dbReference>
<evidence type="ECO:0000256" key="2">
    <source>
        <dbReference type="ARBA" id="ARBA00012759"/>
    </source>
</evidence>
<accession>A0A5N6ELL1</accession>
<dbReference type="GO" id="GO:0004843">
    <property type="term" value="F:cysteine-type deubiquitinase activity"/>
    <property type="evidence" value="ECO:0007669"/>
    <property type="project" value="UniProtKB-EC"/>
</dbReference>
<gene>
    <name evidence="9" type="ORF">BDV33DRAFT_205481</name>
</gene>
<keyword evidence="4" id="KW-0833">Ubl conjugation pathway</keyword>
<dbReference type="InterPro" id="IPR022105">
    <property type="entry name" value="DUF3645"/>
</dbReference>
<organism evidence="9 10">
    <name type="scientific">Aspergillus novoparasiticus</name>
    <dbReference type="NCBI Taxonomy" id="986946"/>
    <lineage>
        <taxon>Eukaryota</taxon>
        <taxon>Fungi</taxon>
        <taxon>Dikarya</taxon>
        <taxon>Ascomycota</taxon>
        <taxon>Pezizomycotina</taxon>
        <taxon>Eurotiomycetes</taxon>
        <taxon>Eurotiomycetidae</taxon>
        <taxon>Eurotiales</taxon>
        <taxon>Aspergillaceae</taxon>
        <taxon>Aspergillus</taxon>
        <taxon>Aspergillus subgen. Circumdati</taxon>
    </lineage>
</organism>
<evidence type="ECO:0000256" key="4">
    <source>
        <dbReference type="ARBA" id="ARBA00022786"/>
    </source>
</evidence>
<protein>
    <recommendedName>
        <fullName evidence="2">ubiquitinyl hydrolase 1</fullName>
        <ecNumber evidence="2">3.4.19.12</ecNumber>
    </recommendedName>
</protein>
<proteinExistence type="predicted"/>
<dbReference type="Pfam" id="PF12359">
    <property type="entry name" value="DUF3645"/>
    <property type="match status" value="1"/>
</dbReference>
<feature type="region of interest" description="Disordered" evidence="7">
    <location>
        <begin position="242"/>
        <end position="268"/>
    </location>
</feature>
<dbReference type="PANTHER" id="PTHR13367">
    <property type="entry name" value="UBIQUITIN THIOESTERASE"/>
    <property type="match status" value="1"/>
</dbReference>
<keyword evidence="3" id="KW-0645">Protease</keyword>
<feature type="compositionally biased region" description="Basic and acidic residues" evidence="7">
    <location>
        <begin position="242"/>
        <end position="255"/>
    </location>
</feature>
<comment type="catalytic activity">
    <reaction evidence="1">
        <text>Thiol-dependent hydrolysis of ester, thioester, amide, peptide and isopeptide bonds formed by the C-terminal Gly of ubiquitin (a 76-residue protein attached to proteins as an intracellular targeting signal).</text>
        <dbReference type="EC" id="3.4.19.12"/>
    </reaction>
</comment>
<evidence type="ECO:0000256" key="5">
    <source>
        <dbReference type="ARBA" id="ARBA00022801"/>
    </source>
</evidence>
<dbReference type="PANTHER" id="PTHR13367:SF34">
    <property type="match status" value="1"/>
</dbReference>
<name>A0A5N6ELL1_9EURO</name>
<sequence length="538" mass="61234">MDSPTARSEYSHPDAVIVLTCLSWYYGGLSNEDLFSAFSHLLNTDQVDMEYQLWVKDAYQLPTKFQQLVSIDLEDRHLCTEKIFPSFRFAKSVVDYFLSHVVFSRDMKGFPFKLSASGWDIGEVKHHPLTGFSGTNDSREVLPLSVEQLDHPAQMHTNALVLGTYYNQKIRFDMPQAVIFCDDNDGLSVMDRKGRIESLQTSPFAKQLDVCYVFSQAASLIATRCREFGSVSYHSAKMDEEQEREVAAEAEREQQVQRPPKARRKKHEIHEDMKKLVSTGVIAEGSTAFLPAFRSLDKTSAARHPGVDQFPGKLLVTRDYAQTVEPIDILSFSPDFFQRPVQWILTSRHGSNSTDQKPTVNHMVIISPYEAQELYPSIKVSKHVTLHLYAPRSNLGLKPLDKLDLYNVSGEVTSALCIPRSFIMELNLFAGQLYLRSYEEYVEVCDFLGVAWKPMGEDSVVATDGFILRRDKNNRAERLALTFRQSPIKLLKVLMSQVRRKGEGIGKTHMGKIFDGIILHRSDFEEPRRAEQDQVLSD</sequence>
<evidence type="ECO:0000256" key="3">
    <source>
        <dbReference type="ARBA" id="ARBA00022670"/>
    </source>
</evidence>
<keyword evidence="6" id="KW-0788">Thiol protease</keyword>
<evidence type="ECO:0000256" key="1">
    <source>
        <dbReference type="ARBA" id="ARBA00000707"/>
    </source>
</evidence>
<keyword evidence="5" id="KW-0378">Hydrolase</keyword>
<keyword evidence="10" id="KW-1185">Reference proteome</keyword>
<feature type="domain" description="DUF3645" evidence="8">
    <location>
        <begin position="2"/>
        <end position="20"/>
    </location>
</feature>
<dbReference type="Proteomes" id="UP000326799">
    <property type="component" value="Unassembled WGS sequence"/>
</dbReference>
<evidence type="ECO:0000256" key="6">
    <source>
        <dbReference type="ARBA" id="ARBA00022807"/>
    </source>
</evidence>
<reference evidence="9 10" key="1">
    <citation type="submission" date="2019-04" db="EMBL/GenBank/DDBJ databases">
        <title>Fungal friends and foes A comparative genomics study of 23 Aspergillus species from section Flavi.</title>
        <authorList>
            <consortium name="DOE Joint Genome Institute"/>
            <person name="Kjaerbolling I."/>
            <person name="Vesth T.C."/>
            <person name="Frisvad J.C."/>
            <person name="Nybo J.L."/>
            <person name="Theobald S."/>
            <person name="Kildgaard S."/>
            <person name="Petersen T.I."/>
            <person name="Kuo A."/>
            <person name="Sato A."/>
            <person name="Lyhne E.K."/>
            <person name="Kogle M.E."/>
            <person name="Wiebenga A."/>
            <person name="Kun R.S."/>
            <person name="Lubbers R.J."/>
            <person name="Makela M.R."/>
            <person name="Barry K."/>
            <person name="Chovatia M."/>
            <person name="Clum A."/>
            <person name="Daum C."/>
            <person name="Haridas S."/>
            <person name="He G."/>
            <person name="LaButti K."/>
            <person name="Lipzen A."/>
            <person name="Mondo S."/>
            <person name="Pangilinan J."/>
            <person name="Riley R."/>
            <person name="Salamov A."/>
            <person name="Simmons B.A."/>
            <person name="Magnuson J.K."/>
            <person name="Henrissat B."/>
            <person name="Mortensen U.H."/>
            <person name="Larsen T.O."/>
            <person name="De vries R.P."/>
            <person name="Grigoriev I.V."/>
            <person name="Machida M."/>
            <person name="Baker S.E."/>
            <person name="Andersen M.R."/>
        </authorList>
    </citation>
    <scope>NUCLEOTIDE SEQUENCE [LARGE SCALE GENOMIC DNA]</scope>
    <source>
        <strain evidence="9 10">CBS 126849</strain>
    </source>
</reference>
<evidence type="ECO:0000256" key="7">
    <source>
        <dbReference type="SAM" id="MobiDB-lite"/>
    </source>
</evidence>
<dbReference type="AlphaFoldDB" id="A0A5N6ELL1"/>
<dbReference type="EMBL" id="ML733451">
    <property type="protein sequence ID" value="KAB8218278.1"/>
    <property type="molecule type" value="Genomic_DNA"/>
</dbReference>
<evidence type="ECO:0000259" key="8">
    <source>
        <dbReference type="Pfam" id="PF12359"/>
    </source>
</evidence>
<evidence type="ECO:0000313" key="10">
    <source>
        <dbReference type="Proteomes" id="UP000326799"/>
    </source>
</evidence>
<evidence type="ECO:0000313" key="9">
    <source>
        <dbReference type="EMBL" id="KAB8218278.1"/>
    </source>
</evidence>